<proteinExistence type="predicted"/>
<sequence>MGEAGSPTLLASRVFVTWVELVIVGFGGTALGGAVSGPPELIIYFATTLVTVAVLLYNIDQLIQQRLSAG</sequence>
<keyword evidence="1" id="KW-0812">Transmembrane</keyword>
<protein>
    <submittedName>
        <fullName evidence="2">Uncharacterized protein</fullName>
    </submittedName>
</protein>
<accession>A0A3A6QR97</accession>
<dbReference type="EMBL" id="QMDW01000004">
    <property type="protein sequence ID" value="RJX50787.1"/>
    <property type="molecule type" value="Genomic_DNA"/>
</dbReference>
<dbReference type="RefSeq" id="WP_120083590.1">
    <property type="nucleotide sequence ID" value="NZ_QMDW01000004.1"/>
</dbReference>
<reference evidence="2 3" key="1">
    <citation type="submission" date="2018-06" db="EMBL/GenBank/DDBJ databases">
        <title>Halonotius sp. F13-13 a new haloarchaeeon isolated from a solar saltern from Isla Cristina, Huelva, Spain.</title>
        <authorList>
            <person name="Duran-Viseras A."/>
            <person name="Sanchez-Porro C."/>
            <person name="Ventosa A."/>
        </authorList>
    </citation>
    <scope>NUCLEOTIDE SEQUENCE [LARGE SCALE GENOMIC DNA]</scope>
    <source>
        <strain evidence="2 3">CECT 7525</strain>
    </source>
</reference>
<comment type="caution">
    <text evidence="2">The sequence shown here is derived from an EMBL/GenBank/DDBJ whole genome shotgun (WGS) entry which is preliminary data.</text>
</comment>
<keyword evidence="1" id="KW-1133">Transmembrane helix</keyword>
<gene>
    <name evidence="2" type="ORF">DP106_04100</name>
</gene>
<dbReference type="Proteomes" id="UP000281564">
    <property type="component" value="Unassembled WGS sequence"/>
</dbReference>
<organism evidence="2 3">
    <name type="scientific">Halonotius pteroides</name>
    <dbReference type="NCBI Taxonomy" id="268735"/>
    <lineage>
        <taxon>Archaea</taxon>
        <taxon>Methanobacteriati</taxon>
        <taxon>Methanobacteriota</taxon>
        <taxon>Stenosarchaea group</taxon>
        <taxon>Halobacteria</taxon>
        <taxon>Halobacteriales</taxon>
        <taxon>Haloferacaceae</taxon>
        <taxon>Halonotius</taxon>
    </lineage>
</organism>
<keyword evidence="3" id="KW-1185">Reference proteome</keyword>
<feature type="transmembrane region" description="Helical" evidence="1">
    <location>
        <begin position="12"/>
        <end position="35"/>
    </location>
</feature>
<evidence type="ECO:0000256" key="1">
    <source>
        <dbReference type="SAM" id="Phobius"/>
    </source>
</evidence>
<evidence type="ECO:0000313" key="2">
    <source>
        <dbReference type="EMBL" id="RJX50787.1"/>
    </source>
</evidence>
<keyword evidence="1" id="KW-0472">Membrane</keyword>
<dbReference type="AlphaFoldDB" id="A0A3A6QR97"/>
<feature type="transmembrane region" description="Helical" evidence="1">
    <location>
        <begin position="41"/>
        <end position="59"/>
    </location>
</feature>
<evidence type="ECO:0000313" key="3">
    <source>
        <dbReference type="Proteomes" id="UP000281564"/>
    </source>
</evidence>
<name>A0A3A6QR97_9EURY</name>